<keyword evidence="2" id="KW-1185">Reference proteome</keyword>
<sequence>MFAPGVITFGSREKTGNESRRPCSTEDVEHGRRRSTGSRDIERPSNTCIRGTRMNIVPDPVSCPKWRSEDICLNSPECVTGLRCCQTSHVEVSEVDGAEMFASGVITFGSRENMGNECRRPCSTEDVERGRRRSTGSRDIERPSNTCIRGYIKRRSRPRTIINSLVFNHELDLLEIRVNELHDAVDYFLVCEANFTYFGDPKPLHLKSNLSAGFLSRHRHKIIRLEVSTNFVADEDPFAQENYLRSSIWKKGRHKFSNLSDDDLFMILDADEIPTREVILFLKYHDGFGEPIFLDLRWFLYGFFWENRQPVNVGGICTVGYLREVFHNDSLLVRDKRFRKMNATTGGTGTVWTPWTISGTPPTYAGWHCSWCFDAAGIQVKLISAQRDDGVRWGDFAAMRDVGYINYLRRTGSHYNRLAGTPAALTLTSSRFDEGGTSTDNLRAIVRDIVREELRKLLPAANQPVSLSIAEVVREEVQRVIQPEAPAGVAAPEEPTLTYAAVARRPPPPSQAYAAPPLRQSPAPQHDRHHNVQVQYACQEPRAPRKTDVWRTPDRRPLCFHCGEANHTYLPMPIPTTRAARVPPE</sequence>
<organism evidence="1 2">
    <name type="scientific">Ixodes persulcatus</name>
    <name type="common">Taiga tick</name>
    <dbReference type="NCBI Taxonomy" id="34615"/>
    <lineage>
        <taxon>Eukaryota</taxon>
        <taxon>Metazoa</taxon>
        <taxon>Ecdysozoa</taxon>
        <taxon>Arthropoda</taxon>
        <taxon>Chelicerata</taxon>
        <taxon>Arachnida</taxon>
        <taxon>Acari</taxon>
        <taxon>Parasitiformes</taxon>
        <taxon>Ixodida</taxon>
        <taxon>Ixodoidea</taxon>
        <taxon>Ixodidae</taxon>
        <taxon>Ixodinae</taxon>
        <taxon>Ixodes</taxon>
    </lineage>
</organism>
<gene>
    <name evidence="1" type="ORF">HPB47_015694</name>
</gene>
<reference evidence="1 2" key="1">
    <citation type="journal article" date="2020" name="Cell">
        <title>Large-Scale Comparative Analyses of Tick Genomes Elucidate Their Genetic Diversity and Vector Capacities.</title>
        <authorList>
            <consortium name="Tick Genome and Microbiome Consortium (TIGMIC)"/>
            <person name="Jia N."/>
            <person name="Wang J."/>
            <person name="Shi W."/>
            <person name="Du L."/>
            <person name="Sun Y."/>
            <person name="Zhan W."/>
            <person name="Jiang J.F."/>
            <person name="Wang Q."/>
            <person name="Zhang B."/>
            <person name="Ji P."/>
            <person name="Bell-Sakyi L."/>
            <person name="Cui X.M."/>
            <person name="Yuan T.T."/>
            <person name="Jiang B.G."/>
            <person name="Yang W.F."/>
            <person name="Lam T.T."/>
            <person name="Chang Q.C."/>
            <person name="Ding S.J."/>
            <person name="Wang X.J."/>
            <person name="Zhu J.G."/>
            <person name="Ruan X.D."/>
            <person name="Zhao L."/>
            <person name="Wei J.T."/>
            <person name="Ye R.Z."/>
            <person name="Que T.C."/>
            <person name="Du C.H."/>
            <person name="Zhou Y.H."/>
            <person name="Cheng J.X."/>
            <person name="Dai P.F."/>
            <person name="Guo W.B."/>
            <person name="Han X.H."/>
            <person name="Huang E.J."/>
            <person name="Li L.F."/>
            <person name="Wei W."/>
            <person name="Gao Y.C."/>
            <person name="Liu J.Z."/>
            <person name="Shao H.Z."/>
            <person name="Wang X."/>
            <person name="Wang C.C."/>
            <person name="Yang T.C."/>
            <person name="Huo Q.B."/>
            <person name="Li W."/>
            <person name="Chen H.Y."/>
            <person name="Chen S.E."/>
            <person name="Zhou L.G."/>
            <person name="Ni X.B."/>
            <person name="Tian J.H."/>
            <person name="Sheng Y."/>
            <person name="Liu T."/>
            <person name="Pan Y.S."/>
            <person name="Xia L.Y."/>
            <person name="Li J."/>
            <person name="Zhao F."/>
            <person name="Cao W.C."/>
        </authorList>
    </citation>
    <scope>NUCLEOTIDE SEQUENCE [LARGE SCALE GENOMIC DNA]</scope>
    <source>
        <strain evidence="1">Iper-2018</strain>
    </source>
</reference>
<dbReference type="EMBL" id="JABSTQ010004352">
    <property type="protein sequence ID" value="KAG0442479.1"/>
    <property type="molecule type" value="Genomic_DNA"/>
</dbReference>
<evidence type="ECO:0000313" key="2">
    <source>
        <dbReference type="Proteomes" id="UP000805193"/>
    </source>
</evidence>
<accession>A0AC60QST6</accession>
<protein>
    <submittedName>
        <fullName evidence="1">Uncharacterized protein</fullName>
    </submittedName>
</protein>
<proteinExistence type="predicted"/>
<comment type="caution">
    <text evidence="1">The sequence shown here is derived from an EMBL/GenBank/DDBJ whole genome shotgun (WGS) entry which is preliminary data.</text>
</comment>
<name>A0AC60QST6_IXOPE</name>
<evidence type="ECO:0000313" key="1">
    <source>
        <dbReference type="EMBL" id="KAG0442479.1"/>
    </source>
</evidence>
<dbReference type="Proteomes" id="UP000805193">
    <property type="component" value="Unassembled WGS sequence"/>
</dbReference>